<accession>A0A2M3ZMY4</accession>
<protein>
    <submittedName>
        <fullName evidence="2">Putative secreted peptide</fullName>
    </submittedName>
</protein>
<organism evidence="2">
    <name type="scientific">Anopheles braziliensis</name>
    <dbReference type="NCBI Taxonomy" id="58242"/>
    <lineage>
        <taxon>Eukaryota</taxon>
        <taxon>Metazoa</taxon>
        <taxon>Ecdysozoa</taxon>
        <taxon>Arthropoda</taxon>
        <taxon>Hexapoda</taxon>
        <taxon>Insecta</taxon>
        <taxon>Pterygota</taxon>
        <taxon>Neoptera</taxon>
        <taxon>Endopterygota</taxon>
        <taxon>Diptera</taxon>
        <taxon>Nematocera</taxon>
        <taxon>Culicoidea</taxon>
        <taxon>Culicidae</taxon>
        <taxon>Anophelinae</taxon>
        <taxon>Anopheles</taxon>
    </lineage>
</organism>
<feature type="signal peptide" evidence="1">
    <location>
        <begin position="1"/>
        <end position="22"/>
    </location>
</feature>
<evidence type="ECO:0000256" key="1">
    <source>
        <dbReference type="SAM" id="SignalP"/>
    </source>
</evidence>
<evidence type="ECO:0000313" key="2">
    <source>
        <dbReference type="EMBL" id="MBW29947.1"/>
    </source>
</evidence>
<reference evidence="2" key="1">
    <citation type="submission" date="2018-01" db="EMBL/GenBank/DDBJ databases">
        <title>An insight into the sialome of Amazonian anophelines.</title>
        <authorList>
            <person name="Ribeiro J.M."/>
            <person name="Scarpassa V."/>
            <person name="Calvo E."/>
        </authorList>
    </citation>
    <scope>NUCLEOTIDE SEQUENCE</scope>
    <source>
        <tissue evidence="2">Salivary glands</tissue>
    </source>
</reference>
<proteinExistence type="predicted"/>
<keyword evidence="1" id="KW-0732">Signal</keyword>
<feature type="chain" id="PRO_5014759771" evidence="1">
    <location>
        <begin position="23"/>
        <end position="93"/>
    </location>
</feature>
<dbReference type="EMBL" id="GGFM01009196">
    <property type="protein sequence ID" value="MBW29947.1"/>
    <property type="molecule type" value="Transcribed_RNA"/>
</dbReference>
<dbReference type="AlphaFoldDB" id="A0A2M3ZMY4"/>
<name>A0A2M3ZMY4_9DIPT</name>
<sequence length="93" mass="10900">MLSNQLLLLLLLVCQVFNRTTQRRHRYCNRTHRTWETMHRPQHQQPKRTINRNVPPELMHHQVAVVAPAADRPCPVLAQSLQPAATTGQQRHR</sequence>